<keyword evidence="1" id="KW-0732">Signal</keyword>
<proteinExistence type="predicted"/>
<dbReference type="GeneID" id="27312092"/>
<dbReference type="AlphaFoldDB" id="A0A0D1XQN7"/>
<dbReference type="EMBL" id="KN847539">
    <property type="protein sequence ID" value="KIW04956.1"/>
    <property type="molecule type" value="Genomic_DNA"/>
</dbReference>
<dbReference type="HOGENOM" id="CLU_1224700_0_0_1"/>
<gene>
    <name evidence="2" type="ORF">PV09_04119</name>
</gene>
<feature type="signal peptide" evidence="1">
    <location>
        <begin position="1"/>
        <end position="21"/>
    </location>
</feature>
<evidence type="ECO:0000313" key="2">
    <source>
        <dbReference type="EMBL" id="KIW04956.1"/>
    </source>
</evidence>
<reference evidence="2 3" key="1">
    <citation type="submission" date="2015-01" db="EMBL/GenBank/DDBJ databases">
        <title>The Genome Sequence of Ochroconis gallopava CBS43764.</title>
        <authorList>
            <consortium name="The Broad Institute Genomics Platform"/>
            <person name="Cuomo C."/>
            <person name="de Hoog S."/>
            <person name="Gorbushina A."/>
            <person name="Stielow B."/>
            <person name="Teixiera M."/>
            <person name="Abouelleil A."/>
            <person name="Chapman S.B."/>
            <person name="Priest M."/>
            <person name="Young S.K."/>
            <person name="Wortman J."/>
            <person name="Nusbaum C."/>
            <person name="Birren B."/>
        </authorList>
    </citation>
    <scope>NUCLEOTIDE SEQUENCE [LARGE SCALE GENOMIC DNA]</scope>
    <source>
        <strain evidence="2 3">CBS 43764</strain>
    </source>
</reference>
<accession>A0A0D1XQN7</accession>
<sequence>MNKMLQSVHWVLLVLYAIASAEPGKPDTSKCGSAPITMECCPDCYGTLPSVYTITAVKLDERDCDERVYNGLKVESFNLFMAKVASYCPFTGDQASLCPNGTDMALTGTLEPLAEVPGGQDMYVNADGLISITVQHSHFFPPGSYPYYEGWTWKPYRVFPPDKRLTAGCKRDNPEYNCDPPTGFFNFQAPNATVGGLRACPNEYEANVTSVYAVTPEFNRTDCVELDGLGTHVYTGPNPPVWAYF</sequence>
<dbReference type="VEuPathDB" id="FungiDB:PV09_04119"/>
<feature type="chain" id="PRO_5007395183" description="DUF1996 domain-containing protein" evidence="1">
    <location>
        <begin position="22"/>
        <end position="245"/>
    </location>
</feature>
<dbReference type="PANTHER" id="PTHR42047">
    <property type="entry name" value="PROTEIN, PUTATIVE (AFU_ORTHOLOGUE AFUA_6G03560)-RELATED"/>
    <property type="match status" value="1"/>
</dbReference>
<dbReference type="RefSeq" id="XP_016214824.1">
    <property type="nucleotide sequence ID" value="XM_016357420.1"/>
</dbReference>
<evidence type="ECO:0000256" key="1">
    <source>
        <dbReference type="SAM" id="SignalP"/>
    </source>
</evidence>
<keyword evidence="3" id="KW-1185">Reference proteome</keyword>
<organism evidence="2 3">
    <name type="scientific">Verruconis gallopava</name>
    <dbReference type="NCBI Taxonomy" id="253628"/>
    <lineage>
        <taxon>Eukaryota</taxon>
        <taxon>Fungi</taxon>
        <taxon>Dikarya</taxon>
        <taxon>Ascomycota</taxon>
        <taxon>Pezizomycotina</taxon>
        <taxon>Dothideomycetes</taxon>
        <taxon>Pleosporomycetidae</taxon>
        <taxon>Venturiales</taxon>
        <taxon>Sympoventuriaceae</taxon>
        <taxon>Verruconis</taxon>
    </lineage>
</organism>
<dbReference type="EMBL" id="KN847539">
    <property type="protein sequence ID" value="KIW04955.1"/>
    <property type="molecule type" value="Genomic_DNA"/>
</dbReference>
<protein>
    <recommendedName>
        <fullName evidence="4">DUF1996 domain-containing protein</fullName>
    </recommendedName>
</protein>
<dbReference type="RefSeq" id="XP_016214825.1">
    <property type="nucleotide sequence ID" value="XM_016357421.1"/>
</dbReference>
<evidence type="ECO:0000313" key="3">
    <source>
        <dbReference type="Proteomes" id="UP000053259"/>
    </source>
</evidence>
<dbReference type="Proteomes" id="UP000053259">
    <property type="component" value="Unassembled WGS sequence"/>
</dbReference>
<dbReference type="PANTHER" id="PTHR42047:SF1">
    <property type="entry name" value="PROTEIN, PUTATIVE (AFU_ORTHOLOGUE AFUA_6G03560)-RELATED"/>
    <property type="match status" value="1"/>
</dbReference>
<dbReference type="OrthoDB" id="5430620at2759"/>
<name>A0A0D1XQN7_9PEZI</name>
<dbReference type="InterPro" id="IPR052820">
    <property type="entry name" value="PhiA_domain"/>
</dbReference>
<evidence type="ECO:0008006" key="4">
    <source>
        <dbReference type="Google" id="ProtNLM"/>
    </source>
</evidence>